<organism evidence="1 2">
    <name type="scientific">Blautia producta</name>
    <dbReference type="NCBI Taxonomy" id="33035"/>
    <lineage>
        <taxon>Bacteria</taxon>
        <taxon>Bacillati</taxon>
        <taxon>Bacillota</taxon>
        <taxon>Clostridia</taxon>
        <taxon>Lachnospirales</taxon>
        <taxon>Lachnospiraceae</taxon>
        <taxon>Blautia</taxon>
    </lineage>
</organism>
<keyword evidence="2" id="KW-1185">Reference proteome</keyword>
<proteinExistence type="predicted"/>
<protein>
    <submittedName>
        <fullName evidence="1">Uncharacterized protein</fullName>
    </submittedName>
</protein>
<evidence type="ECO:0000313" key="2">
    <source>
        <dbReference type="Proteomes" id="UP001325248"/>
    </source>
</evidence>
<name>A0ABZ0U6H6_9FIRM</name>
<sequence>MKRTNESLIAFSNRVFGLHVSEELAAMRDAFCPSKHYYHCSNTCPIYNTYLITGLSCNQALDRYPDVCVQLIEKGVMK</sequence>
<gene>
    <name evidence="1" type="ORF">BLCOC_06980</name>
</gene>
<evidence type="ECO:0000313" key="1">
    <source>
        <dbReference type="EMBL" id="WPX72362.1"/>
    </source>
</evidence>
<dbReference type="Proteomes" id="UP001325248">
    <property type="component" value="Chromosome"/>
</dbReference>
<dbReference type="EMBL" id="CP136422">
    <property type="protein sequence ID" value="WPX72362.1"/>
    <property type="molecule type" value="Genomic_DNA"/>
</dbReference>
<accession>A0ABZ0U6H6</accession>
<reference evidence="1" key="1">
    <citation type="submission" date="2023-10" db="EMBL/GenBank/DDBJ databases">
        <title>Genome sequence of Blautia coccoides DSM 935.</title>
        <authorList>
            <person name="Boeer T."/>
            <person name="Bengelsdorf F.R."/>
            <person name="Daniel R."/>
            <person name="Poehlein A."/>
        </authorList>
    </citation>
    <scope>NUCLEOTIDE SEQUENCE [LARGE SCALE GENOMIC DNA]</scope>
    <source>
        <strain evidence="1">DSM 935</strain>
    </source>
</reference>